<protein>
    <submittedName>
        <fullName evidence="1">Uncharacterized protein</fullName>
    </submittedName>
</protein>
<dbReference type="EMBL" id="CP032416">
    <property type="protein sequence ID" value="AYD41126.1"/>
    <property type="molecule type" value="Genomic_DNA"/>
</dbReference>
<dbReference type="KEGG" id="cfer:D4Z93_11585"/>
<dbReference type="AlphaFoldDB" id="A0A386H639"/>
<organism evidence="1 2">
    <name type="scientific">Clostridium fermenticellae</name>
    <dbReference type="NCBI Taxonomy" id="2068654"/>
    <lineage>
        <taxon>Bacteria</taxon>
        <taxon>Bacillati</taxon>
        <taxon>Bacillota</taxon>
        <taxon>Clostridia</taxon>
        <taxon>Eubacteriales</taxon>
        <taxon>Clostridiaceae</taxon>
        <taxon>Clostridium</taxon>
    </lineage>
</organism>
<reference evidence="1 2" key="1">
    <citation type="journal article" date="2019" name="Int. J. Syst. Evol. Microbiol.">
        <title>Clostridium fermenticellae sp. nov., isolated from the mud in a fermentation cellar for the production of the Chinese liquor, baijiu.</title>
        <authorList>
            <person name="Xu P.X."/>
            <person name="Chai L.J."/>
            <person name="Qiu T."/>
            <person name="Zhang X.J."/>
            <person name="Lu Z.M."/>
            <person name="Xiao C."/>
            <person name="Wang S.T."/>
            <person name="Shen C.H."/>
            <person name="Shi J.S."/>
            <person name="Xu Z.H."/>
        </authorList>
    </citation>
    <scope>NUCLEOTIDE SEQUENCE [LARGE SCALE GENOMIC DNA]</scope>
    <source>
        <strain evidence="1 2">JN500901</strain>
    </source>
</reference>
<accession>A0A386H639</accession>
<proteinExistence type="predicted"/>
<dbReference type="Proteomes" id="UP000266301">
    <property type="component" value="Chromosome"/>
</dbReference>
<name>A0A386H639_9CLOT</name>
<dbReference type="OrthoDB" id="1932269at2"/>
<dbReference type="RefSeq" id="WP_119973699.1">
    <property type="nucleotide sequence ID" value="NZ_CP032416.1"/>
</dbReference>
<evidence type="ECO:0000313" key="1">
    <source>
        <dbReference type="EMBL" id="AYD41126.1"/>
    </source>
</evidence>
<sequence>MKKIFTLILIILTLSSFVLASHIYHGSKCKNIEYAAQYYITTGIFNRYKLSNVNSTKLSFSNGQMAVVKVDGLAYKSPHRRLTYDIFLEKNNSGTWRMKKIYPDKSYSNN</sequence>
<keyword evidence="2" id="KW-1185">Reference proteome</keyword>
<evidence type="ECO:0000313" key="2">
    <source>
        <dbReference type="Proteomes" id="UP000266301"/>
    </source>
</evidence>
<gene>
    <name evidence="1" type="ORF">D4Z93_11585</name>
</gene>